<comment type="similarity">
    <text evidence="3 11">Belongs to the PIGV family.</text>
</comment>
<dbReference type="PANTHER" id="PTHR12468:SF2">
    <property type="entry name" value="GPI MANNOSYLTRANSFERASE 2"/>
    <property type="match status" value="1"/>
</dbReference>
<feature type="transmembrane region" description="Helical" evidence="11">
    <location>
        <begin position="172"/>
        <end position="193"/>
    </location>
</feature>
<evidence type="ECO:0000256" key="5">
    <source>
        <dbReference type="ARBA" id="ARBA00022676"/>
    </source>
</evidence>
<keyword evidence="8 11" id="KW-0256">Endoplasmic reticulum</keyword>
<comment type="caution">
    <text evidence="11">Lacks conserved residue(s) required for the propagation of feature annotation.</text>
</comment>
<dbReference type="GO" id="GO:0006506">
    <property type="term" value="P:GPI anchor biosynthetic process"/>
    <property type="evidence" value="ECO:0007669"/>
    <property type="project" value="UniProtKB-UniPathway"/>
</dbReference>
<dbReference type="UniPathway" id="UPA00196"/>
<dbReference type="Pfam" id="PF04188">
    <property type="entry name" value="Mannosyl_trans2"/>
    <property type="match status" value="1"/>
</dbReference>
<dbReference type="GO" id="GO:0005789">
    <property type="term" value="C:endoplasmic reticulum membrane"/>
    <property type="evidence" value="ECO:0007669"/>
    <property type="project" value="UniProtKB-SubCell"/>
</dbReference>
<evidence type="ECO:0000313" key="12">
    <source>
        <dbReference type="EMBL" id="CAB3993418.1"/>
    </source>
</evidence>
<evidence type="ECO:0000313" key="13">
    <source>
        <dbReference type="Proteomes" id="UP001152795"/>
    </source>
</evidence>
<evidence type="ECO:0000256" key="2">
    <source>
        <dbReference type="ARBA" id="ARBA00004687"/>
    </source>
</evidence>
<keyword evidence="6 11" id="KW-0808">Transferase</keyword>
<feature type="transmembrane region" description="Helical" evidence="11">
    <location>
        <begin position="434"/>
        <end position="453"/>
    </location>
</feature>
<accession>A0A7D9DSV4</accession>
<feature type="transmembrane region" description="Helical" evidence="11">
    <location>
        <begin position="336"/>
        <end position="355"/>
    </location>
</feature>
<evidence type="ECO:0000256" key="6">
    <source>
        <dbReference type="ARBA" id="ARBA00022679"/>
    </source>
</evidence>
<keyword evidence="9 11" id="KW-1133">Transmembrane helix</keyword>
<dbReference type="Proteomes" id="UP001152795">
    <property type="component" value="Unassembled WGS sequence"/>
</dbReference>
<evidence type="ECO:0000256" key="4">
    <source>
        <dbReference type="ARBA" id="ARBA00022502"/>
    </source>
</evidence>
<feature type="transmembrane region" description="Helical" evidence="11">
    <location>
        <begin position="140"/>
        <end position="160"/>
    </location>
</feature>
<reference evidence="12" key="1">
    <citation type="submission" date="2020-04" db="EMBL/GenBank/DDBJ databases">
        <authorList>
            <person name="Alioto T."/>
            <person name="Alioto T."/>
            <person name="Gomez Garrido J."/>
        </authorList>
    </citation>
    <scope>NUCLEOTIDE SEQUENCE</scope>
    <source>
        <strain evidence="12">A484AB</strain>
    </source>
</reference>
<gene>
    <name evidence="12" type="ORF">PACLA_8A038805</name>
</gene>
<evidence type="ECO:0000256" key="8">
    <source>
        <dbReference type="ARBA" id="ARBA00022824"/>
    </source>
</evidence>
<dbReference type="EMBL" id="CACRXK020002258">
    <property type="protein sequence ID" value="CAB3993418.1"/>
    <property type="molecule type" value="Genomic_DNA"/>
</dbReference>
<dbReference type="InterPro" id="IPR007315">
    <property type="entry name" value="PIG-V/Gpi18"/>
</dbReference>
<protein>
    <recommendedName>
        <fullName evidence="11">GPI mannosyltransferase 2</fullName>
        <ecNumber evidence="11">2.4.1.-</ecNumber>
    </recommendedName>
</protein>
<keyword evidence="10 11" id="KW-0472">Membrane</keyword>
<dbReference type="GO" id="GO:0004376">
    <property type="term" value="F:GPI mannosyltransferase activity"/>
    <property type="evidence" value="ECO:0007669"/>
    <property type="project" value="InterPro"/>
</dbReference>
<feature type="transmembrane region" description="Helical" evidence="11">
    <location>
        <begin position="376"/>
        <end position="398"/>
    </location>
</feature>
<dbReference type="AlphaFoldDB" id="A0A7D9DSV4"/>
<evidence type="ECO:0000256" key="10">
    <source>
        <dbReference type="ARBA" id="ARBA00023136"/>
    </source>
</evidence>
<dbReference type="GO" id="GO:0000009">
    <property type="term" value="F:alpha-1,6-mannosyltransferase activity"/>
    <property type="evidence" value="ECO:0007669"/>
    <property type="project" value="InterPro"/>
</dbReference>
<name>A0A7D9DSV4_PARCT</name>
<dbReference type="GO" id="GO:0031501">
    <property type="term" value="C:mannosyltransferase complex"/>
    <property type="evidence" value="ECO:0007669"/>
    <property type="project" value="TreeGrafter"/>
</dbReference>
<organism evidence="12 13">
    <name type="scientific">Paramuricea clavata</name>
    <name type="common">Red gorgonian</name>
    <name type="synonym">Violescent sea-whip</name>
    <dbReference type="NCBI Taxonomy" id="317549"/>
    <lineage>
        <taxon>Eukaryota</taxon>
        <taxon>Metazoa</taxon>
        <taxon>Cnidaria</taxon>
        <taxon>Anthozoa</taxon>
        <taxon>Octocorallia</taxon>
        <taxon>Malacalcyonacea</taxon>
        <taxon>Plexauridae</taxon>
        <taxon>Paramuricea</taxon>
    </lineage>
</organism>
<dbReference type="OrthoDB" id="10252502at2759"/>
<comment type="caution">
    <text evidence="12">The sequence shown here is derived from an EMBL/GenBank/DDBJ whole genome shotgun (WGS) entry which is preliminary data.</text>
</comment>
<evidence type="ECO:0000256" key="7">
    <source>
        <dbReference type="ARBA" id="ARBA00022692"/>
    </source>
</evidence>
<sequence>MKFPLQFIILAVWGVKMADLGVKRVIKIAFISRIFSLLLQNVSNNLLVDYDTSVEHYPCHPNTTNRPSHKQNTIIDQLISSSLDGLSKWDAVYFLDIARNGYQYEQNMAFFPLFPLSVHTFGLILTPLKLLLNLSDRSRLLLSAMFVNTVAFTIAAVGLYKLTQTIFHSSKLAQRVVVLFCFNPASVFFSAAYSESIFAMTQFWGMLFLERDHHLTSALIFALGTTARSNGLISCGFIGYKCLQEITPLYRLFMLKGERIRPKTVVLKSLKVTSFLFIIILPFLLFQYYGYHLFCKNPQFSPWCDHYLPIPYSYIQKHYWNVGFLKYYELKQVPNFVLASPVVVLSVAGVYEYLARQTKKDILSLGLWVVKKTNSLNIFVYVVHLGFLLAFGIASIHVQVVTRFILSSSPMVYWIAVSWVTPPSRDDSKIHSNLKANFVYIYFLLFYCLGYLLHCNFYPWT</sequence>
<evidence type="ECO:0000256" key="1">
    <source>
        <dbReference type="ARBA" id="ARBA00004477"/>
    </source>
</evidence>
<dbReference type="PANTHER" id="PTHR12468">
    <property type="entry name" value="GPI MANNOSYLTRANSFERASE 2"/>
    <property type="match status" value="1"/>
</dbReference>
<dbReference type="EC" id="2.4.1.-" evidence="11"/>
<feature type="transmembrane region" description="Helical" evidence="11">
    <location>
        <begin position="109"/>
        <end position="128"/>
    </location>
</feature>
<comment type="function">
    <text evidence="11">Mannosyltransferase involved in glycosylphosphatidylinositol-anchor biosynthesis.</text>
</comment>
<keyword evidence="5 11" id="KW-0328">Glycosyltransferase</keyword>
<comment type="pathway">
    <text evidence="2 11">Glycolipid biosynthesis; glycosylphosphatidylinositol-anchor biosynthesis.</text>
</comment>
<keyword evidence="7 11" id="KW-0812">Transmembrane</keyword>
<feature type="transmembrane region" description="Helical" evidence="11">
    <location>
        <begin position="269"/>
        <end position="289"/>
    </location>
</feature>
<evidence type="ECO:0000256" key="3">
    <source>
        <dbReference type="ARBA" id="ARBA00008698"/>
    </source>
</evidence>
<evidence type="ECO:0000256" key="9">
    <source>
        <dbReference type="ARBA" id="ARBA00022989"/>
    </source>
</evidence>
<keyword evidence="13" id="KW-1185">Reference proteome</keyword>
<evidence type="ECO:0000256" key="11">
    <source>
        <dbReference type="RuleBase" id="RU363112"/>
    </source>
</evidence>
<proteinExistence type="inferred from homology"/>
<comment type="subcellular location">
    <subcellularLocation>
        <location evidence="1 11">Endoplasmic reticulum membrane</location>
        <topology evidence="1 11">Multi-pass membrane protein</topology>
    </subcellularLocation>
</comment>
<keyword evidence="4 11" id="KW-0337">GPI-anchor biosynthesis</keyword>